<evidence type="ECO:0008006" key="2">
    <source>
        <dbReference type="Google" id="ProtNLM"/>
    </source>
</evidence>
<protein>
    <recommendedName>
        <fullName evidence="2">ABC transporter ATP-binding protein</fullName>
    </recommendedName>
</protein>
<dbReference type="Gene3D" id="3.40.50.300">
    <property type="entry name" value="P-loop containing nucleotide triphosphate hydrolases"/>
    <property type="match status" value="1"/>
</dbReference>
<dbReference type="Proteomes" id="UP000220969">
    <property type="component" value="Unassembled WGS sequence"/>
</dbReference>
<dbReference type="RefSeq" id="WP_098165063.1">
    <property type="nucleotide sequence ID" value="NZ_NUCC01000038.1"/>
</dbReference>
<organism evidence="1">
    <name type="scientific">Bacillus toyonensis</name>
    <dbReference type="NCBI Taxonomy" id="155322"/>
    <lineage>
        <taxon>Bacteria</taxon>
        <taxon>Bacillati</taxon>
        <taxon>Bacillota</taxon>
        <taxon>Bacilli</taxon>
        <taxon>Bacillales</taxon>
        <taxon>Bacillaceae</taxon>
        <taxon>Bacillus</taxon>
        <taxon>Bacillus cereus group</taxon>
    </lineage>
</organism>
<sequence length="95" mass="10971">MTLYVFIYTKCFMPSKAEVDMMEEVFKLYEEKAVVYITHRLGVACNADEILVIKDGAIGESGTHIELMNVKGEYSKLYKAQSVWYTNKNIEKTFL</sequence>
<proteinExistence type="predicted"/>
<dbReference type="AlphaFoldDB" id="A0AB73RSL5"/>
<name>A0AB73RSL5_9BACI</name>
<accession>A0AB73RSL5</accession>
<dbReference type="EMBL" id="NUEH01000077">
    <property type="protein sequence ID" value="PEI82443.1"/>
    <property type="molecule type" value="Genomic_DNA"/>
</dbReference>
<dbReference type="SUPFAM" id="SSF52540">
    <property type="entry name" value="P-loop containing nucleoside triphosphate hydrolases"/>
    <property type="match status" value="1"/>
</dbReference>
<gene>
    <name evidence="1" type="ORF">CN678_28490</name>
</gene>
<evidence type="ECO:0000313" key="1">
    <source>
        <dbReference type="EMBL" id="PEI82443.1"/>
    </source>
</evidence>
<comment type="caution">
    <text evidence="1">The sequence shown here is derived from an EMBL/GenBank/DDBJ whole genome shotgun (WGS) entry which is preliminary data.</text>
</comment>
<reference evidence="1" key="1">
    <citation type="submission" date="2017-09" db="EMBL/GenBank/DDBJ databases">
        <title>Large-scale bioinformatics analysis of Bacillus genomes uncovers conserved roles of natural products in bacterial physiology.</title>
        <authorList>
            <consortium name="Agbiome Team Llc"/>
            <person name="Bleich R.M."/>
            <person name="Kirk G.J."/>
            <person name="Santa Maria K.C."/>
            <person name="Allen S.E."/>
            <person name="Farag S."/>
            <person name="Shank E.A."/>
            <person name="Bowers A."/>
        </authorList>
    </citation>
    <scope>NUCLEOTIDE SEQUENCE</scope>
    <source>
        <strain evidence="1">AFS005430</strain>
    </source>
</reference>
<dbReference type="InterPro" id="IPR027417">
    <property type="entry name" value="P-loop_NTPase"/>
</dbReference>